<proteinExistence type="predicted"/>
<dbReference type="SUPFAM" id="SSF52540">
    <property type="entry name" value="P-loop containing nucleoside triphosphate hydrolases"/>
    <property type="match status" value="1"/>
</dbReference>
<gene>
    <name evidence="2" type="ORF">E8A74_50250</name>
</gene>
<dbReference type="Proteomes" id="UP000309215">
    <property type="component" value="Unassembled WGS sequence"/>
</dbReference>
<dbReference type="EMBL" id="SSMQ01000134">
    <property type="protein sequence ID" value="TKC92737.1"/>
    <property type="molecule type" value="Genomic_DNA"/>
</dbReference>
<evidence type="ECO:0000313" key="3">
    <source>
        <dbReference type="Proteomes" id="UP000309215"/>
    </source>
</evidence>
<reference evidence="2 3" key="1">
    <citation type="submission" date="2019-04" db="EMBL/GenBank/DDBJ databases">
        <authorList>
            <person name="Li Y."/>
            <person name="Wang J."/>
        </authorList>
    </citation>
    <scope>NUCLEOTIDE SEQUENCE [LARGE SCALE GENOMIC DNA]</scope>
    <source>
        <strain evidence="2 3">DSM 14668</strain>
    </source>
</reference>
<feature type="domain" description="AAA+ ATPase" evidence="1">
    <location>
        <begin position="296"/>
        <end position="467"/>
    </location>
</feature>
<evidence type="ECO:0000313" key="2">
    <source>
        <dbReference type="EMBL" id="TKC92737.1"/>
    </source>
</evidence>
<comment type="caution">
    <text evidence="2">The sequence shown here is derived from an EMBL/GenBank/DDBJ whole genome shotgun (WGS) entry which is preliminary data.</text>
</comment>
<dbReference type="SMART" id="SM00382">
    <property type="entry name" value="AAA"/>
    <property type="match status" value="1"/>
</dbReference>
<keyword evidence="2" id="KW-0067">ATP-binding</keyword>
<evidence type="ECO:0000259" key="1">
    <source>
        <dbReference type="SMART" id="SM00382"/>
    </source>
</evidence>
<dbReference type="InterPro" id="IPR003593">
    <property type="entry name" value="AAA+_ATPase"/>
</dbReference>
<organism evidence="2 3">
    <name type="scientific">Polyangium fumosum</name>
    <dbReference type="NCBI Taxonomy" id="889272"/>
    <lineage>
        <taxon>Bacteria</taxon>
        <taxon>Pseudomonadati</taxon>
        <taxon>Myxococcota</taxon>
        <taxon>Polyangia</taxon>
        <taxon>Polyangiales</taxon>
        <taxon>Polyangiaceae</taxon>
        <taxon>Polyangium</taxon>
    </lineage>
</organism>
<dbReference type="GO" id="GO:0005524">
    <property type="term" value="F:ATP binding"/>
    <property type="evidence" value="ECO:0007669"/>
    <property type="project" value="UniProtKB-KW"/>
</dbReference>
<dbReference type="OrthoDB" id="9761914at2"/>
<protein>
    <submittedName>
        <fullName evidence="2">ATP-binding protein</fullName>
    </submittedName>
</protein>
<keyword evidence="3" id="KW-1185">Reference proteome</keyword>
<dbReference type="AlphaFoldDB" id="A0A4U1IGC2"/>
<dbReference type="Pfam" id="PF13191">
    <property type="entry name" value="AAA_16"/>
    <property type="match status" value="1"/>
</dbReference>
<accession>A0A4U1IGC2</accession>
<keyword evidence="2" id="KW-0547">Nucleotide-binding</keyword>
<dbReference type="Gene3D" id="3.40.50.300">
    <property type="entry name" value="P-loop containing nucleotide triphosphate hydrolases"/>
    <property type="match status" value="1"/>
</dbReference>
<dbReference type="RefSeq" id="WP_136936343.1">
    <property type="nucleotide sequence ID" value="NZ_SSMQ01000134.1"/>
</dbReference>
<dbReference type="InterPro" id="IPR041664">
    <property type="entry name" value="AAA_16"/>
</dbReference>
<sequence length="1084" mass="122876">MDDASLSPSQPPALGERRAIGGYQPQYRFAAKLILKKLRDGTLVWLRVADPNAGRLDDLQIADQGCLDAYQVKWSRFPGSFTFNELTKPGPDAPCLIAQLADGWKRLRAQNPGRRVVVHLVTNDLPSTRDRLPGASSGGALHFAAFIAECWLPKACSTSGVPIPEHWTRAWADLVAASKLTSDEFDRFTVDCQLDFGTAPPDTITSPAATDGLPTITAREVAAWKEDLDALNLVLFKLVADPRQIIEVSRERLLHELGWRERAEFRHRHDFPEPSIPYQTIRETVDELESAIRNHAGGYLLVLGSPGSGKSTLLTQTMRYRPERVVRYYAYVPDSLEPNARRGESINFFHDLTLELDRQGFRAGDSLARADLDLLTYRFQEQLRRLGEDFQQTGRKTIIMVDGLDHIAREQSPQRALLKDMPAPAGVPDGVYIILGSQTDELSDLARPVRIQLREPSRRVIMRRLPRASVVEAVSRAELVPMPAADDVDRIFELSNGHPLALAYLLNRIQRSKGMKITEILDAVEPFNERIDEQYEAHWLAIEEDRVLVHLLALLARVRGAMDSAWIEQWANSDALYRLGRFDHYFRHEAQGRRYFFHNSFRAFLLRKTRALPGVSSSGGDAPLYRELAECCARLPETSCWRWDELHYRAHAGDYEAVLALAIPETFRAQFMAGRPIDAIQADIHHSIQAAARQGDIGALARTVLAASEHQYREFNIRELPIFSLLVALDRPTVAADHIRDGNRLRVTHLKALQACEVLAKAGMKIEAERIFNLAEPHEVLSGVQPEEHKAREANELLEAWINTASWFRPILQLLDLIARLQRGEDRARQHSAAEATRELRSLLRFRLAEKLRDQKRWDEFVTVVTTWRQDDDADWAWLFWSHFHAWRETLHGGDRERATSFFNRIVSMAEVRTLAVDERFALAEGFLRVCNDRDAAAKMLNGLSQPPLASLGAVTDHEGFEPFVQRFRLNRLLAVLGDTRPLREIVPDVQQDEDQVLVFFERQVVHVARLWGYAWSGRILSPSSFMLEAHPIIRLLGQRPEPGGRSWLARWLVFFAADTLPAARPLREHALAVVVAARKTPAT</sequence>
<dbReference type="InterPro" id="IPR027417">
    <property type="entry name" value="P-loop_NTPase"/>
</dbReference>
<name>A0A4U1IGC2_9BACT</name>